<accession>A0AAD7EE36</accession>
<reference evidence="1" key="1">
    <citation type="submission" date="2023-03" db="EMBL/GenBank/DDBJ databases">
        <title>Massive genome expansion in bonnet fungi (Mycena s.s.) driven by repeated elements and novel gene families across ecological guilds.</title>
        <authorList>
            <consortium name="Lawrence Berkeley National Laboratory"/>
            <person name="Harder C.B."/>
            <person name="Miyauchi S."/>
            <person name="Viragh M."/>
            <person name="Kuo A."/>
            <person name="Thoen E."/>
            <person name="Andreopoulos B."/>
            <person name="Lu D."/>
            <person name="Skrede I."/>
            <person name="Drula E."/>
            <person name="Henrissat B."/>
            <person name="Morin E."/>
            <person name="Kohler A."/>
            <person name="Barry K."/>
            <person name="LaButti K."/>
            <person name="Morin E."/>
            <person name="Salamov A."/>
            <person name="Lipzen A."/>
            <person name="Mereny Z."/>
            <person name="Hegedus B."/>
            <person name="Baldrian P."/>
            <person name="Stursova M."/>
            <person name="Weitz H."/>
            <person name="Taylor A."/>
            <person name="Grigoriev I.V."/>
            <person name="Nagy L.G."/>
            <person name="Martin F."/>
            <person name="Kauserud H."/>
        </authorList>
    </citation>
    <scope>NUCLEOTIDE SEQUENCE</scope>
    <source>
        <strain evidence="1">CBHHK002</strain>
    </source>
</reference>
<comment type="caution">
    <text evidence="1">The sequence shown here is derived from an EMBL/GenBank/DDBJ whole genome shotgun (WGS) entry which is preliminary data.</text>
</comment>
<organism evidence="1 2">
    <name type="scientific">Mycena albidolilacea</name>
    <dbReference type="NCBI Taxonomy" id="1033008"/>
    <lineage>
        <taxon>Eukaryota</taxon>
        <taxon>Fungi</taxon>
        <taxon>Dikarya</taxon>
        <taxon>Basidiomycota</taxon>
        <taxon>Agaricomycotina</taxon>
        <taxon>Agaricomycetes</taxon>
        <taxon>Agaricomycetidae</taxon>
        <taxon>Agaricales</taxon>
        <taxon>Marasmiineae</taxon>
        <taxon>Mycenaceae</taxon>
        <taxon>Mycena</taxon>
    </lineage>
</organism>
<dbReference type="AlphaFoldDB" id="A0AAD7EE36"/>
<proteinExistence type="predicted"/>
<keyword evidence="2" id="KW-1185">Reference proteome</keyword>
<evidence type="ECO:0000313" key="2">
    <source>
        <dbReference type="Proteomes" id="UP001218218"/>
    </source>
</evidence>
<dbReference type="EMBL" id="JARIHO010000061">
    <property type="protein sequence ID" value="KAJ7315469.1"/>
    <property type="molecule type" value="Genomic_DNA"/>
</dbReference>
<sequence>MSTPNLEGRPNPGVLRHRCWLICKSEEHPTKGGLSNAIDGTGSFDVVKDGGHRLMVLIVLASSTTASTDVEQLKMGPNDKHSTSAMDGGTSGLDIVDNSEHLICSEKSLGIVDNSELTDTMRGASGLDVINDRVARQAGGTMFPPDPPPLA</sequence>
<dbReference type="Proteomes" id="UP001218218">
    <property type="component" value="Unassembled WGS sequence"/>
</dbReference>
<evidence type="ECO:0000313" key="1">
    <source>
        <dbReference type="EMBL" id="KAJ7315469.1"/>
    </source>
</evidence>
<protein>
    <submittedName>
        <fullName evidence="1">Uncharacterized protein</fullName>
    </submittedName>
</protein>
<name>A0AAD7EE36_9AGAR</name>
<gene>
    <name evidence="1" type="ORF">DFH08DRAFT_820398</name>
</gene>